<keyword evidence="2" id="KW-1185">Reference proteome</keyword>
<sequence>MEGRNWDVTGVGWGIRNSTMLELVNLFEENVNQYREAAALTPLVFNWSPTSLAESVIRHVPLREDCTGRPGALYAYEENCPPELCEKVTVVTSGSLDELLQGIPR</sequence>
<organism evidence="1 2">
    <name type="scientific">Phomopsis amygdali</name>
    <name type="common">Fusicoccum amygdali</name>
    <dbReference type="NCBI Taxonomy" id="1214568"/>
    <lineage>
        <taxon>Eukaryota</taxon>
        <taxon>Fungi</taxon>
        <taxon>Dikarya</taxon>
        <taxon>Ascomycota</taxon>
        <taxon>Pezizomycotina</taxon>
        <taxon>Sordariomycetes</taxon>
        <taxon>Sordariomycetidae</taxon>
        <taxon>Diaporthales</taxon>
        <taxon>Diaporthaceae</taxon>
        <taxon>Diaporthe</taxon>
    </lineage>
</organism>
<name>A0AAD9W205_PHOAM</name>
<protein>
    <submittedName>
        <fullName evidence="1">Uncharacterized protein</fullName>
    </submittedName>
</protein>
<accession>A0AAD9W205</accession>
<dbReference type="AlphaFoldDB" id="A0AAD9W205"/>
<proteinExistence type="predicted"/>
<dbReference type="Proteomes" id="UP001265746">
    <property type="component" value="Unassembled WGS sequence"/>
</dbReference>
<evidence type="ECO:0000313" key="2">
    <source>
        <dbReference type="Proteomes" id="UP001265746"/>
    </source>
</evidence>
<comment type="caution">
    <text evidence="1">The sequence shown here is derived from an EMBL/GenBank/DDBJ whole genome shotgun (WGS) entry which is preliminary data.</text>
</comment>
<dbReference type="EMBL" id="JAUJFL010000006">
    <property type="protein sequence ID" value="KAK2601138.1"/>
    <property type="molecule type" value="Genomic_DNA"/>
</dbReference>
<evidence type="ECO:0000313" key="1">
    <source>
        <dbReference type="EMBL" id="KAK2601138.1"/>
    </source>
</evidence>
<reference evidence="1" key="1">
    <citation type="submission" date="2023-06" db="EMBL/GenBank/DDBJ databases">
        <authorList>
            <person name="Noh H."/>
        </authorList>
    </citation>
    <scope>NUCLEOTIDE SEQUENCE</scope>
    <source>
        <strain evidence="1">DUCC20226</strain>
    </source>
</reference>
<gene>
    <name evidence="1" type="ORF">N8I77_010608</name>
</gene>